<dbReference type="RefSeq" id="WP_221423214.1">
    <property type="nucleotide sequence ID" value="NZ_CP081297.1"/>
</dbReference>
<name>A0ABX8ZF83_9SPHN</name>
<accession>A0ABX8ZF83</accession>
<sequence>MEYTDNIGETGKSGGLAFTSKGPSSVPSTLEDLEERLIGVHELWRRSPGEARWPFAGDGPWHLAQGEVGDIKGDFSETLITTDAGKELLVRKIESRRPRTALDAREVGERAGLVKTA</sequence>
<dbReference type="EMBL" id="CP081297">
    <property type="protein sequence ID" value="QZD87677.1"/>
    <property type="molecule type" value="Genomic_DNA"/>
</dbReference>
<protein>
    <submittedName>
        <fullName evidence="2">Uncharacterized protein</fullName>
    </submittedName>
</protein>
<proteinExistence type="predicted"/>
<evidence type="ECO:0000313" key="2">
    <source>
        <dbReference type="EMBL" id="QZD87677.1"/>
    </source>
</evidence>
<gene>
    <name evidence="2" type="ORF">K3166_02950</name>
</gene>
<evidence type="ECO:0000313" key="3">
    <source>
        <dbReference type="Proteomes" id="UP000824280"/>
    </source>
</evidence>
<reference evidence="2 3" key="1">
    <citation type="submission" date="2021-08" db="EMBL/GenBank/DDBJ databases">
        <title>Comparative Genomics Analysis of the Genus Qipengyuania Reveals Extensive Genetic Diversity and Metabolic Versatility, Including the Description of Fifteen Novel Species.</title>
        <authorList>
            <person name="Liu Y."/>
        </authorList>
    </citation>
    <scope>NUCLEOTIDE SEQUENCE [LARGE SCALE GENOMIC DNA]</scope>
    <source>
        <strain evidence="2 3">1XM2-8</strain>
    </source>
</reference>
<dbReference type="Proteomes" id="UP000824280">
    <property type="component" value="Chromosome"/>
</dbReference>
<feature type="region of interest" description="Disordered" evidence="1">
    <location>
        <begin position="1"/>
        <end position="28"/>
    </location>
</feature>
<keyword evidence="3" id="KW-1185">Reference proteome</keyword>
<organism evidence="2 3">
    <name type="scientific">Qipengyuania psychrotolerans</name>
    <dbReference type="NCBI Taxonomy" id="2867238"/>
    <lineage>
        <taxon>Bacteria</taxon>
        <taxon>Pseudomonadati</taxon>
        <taxon>Pseudomonadota</taxon>
        <taxon>Alphaproteobacteria</taxon>
        <taxon>Sphingomonadales</taxon>
        <taxon>Erythrobacteraceae</taxon>
        <taxon>Qipengyuania</taxon>
    </lineage>
</organism>
<evidence type="ECO:0000256" key="1">
    <source>
        <dbReference type="SAM" id="MobiDB-lite"/>
    </source>
</evidence>